<feature type="signal peptide" evidence="1">
    <location>
        <begin position="1"/>
        <end position="25"/>
    </location>
</feature>
<dbReference type="InterPro" id="IPR037066">
    <property type="entry name" value="Plug_dom_sf"/>
</dbReference>
<dbReference type="Pfam" id="PF07715">
    <property type="entry name" value="Plug"/>
    <property type="match status" value="1"/>
</dbReference>
<evidence type="ECO:0000313" key="3">
    <source>
        <dbReference type="EMBL" id="MRW82725.1"/>
    </source>
</evidence>
<dbReference type="EMBL" id="WKJL01000001">
    <property type="protein sequence ID" value="MRW82725.1"/>
    <property type="molecule type" value="Genomic_DNA"/>
</dbReference>
<feature type="domain" description="TonB-dependent receptor plug" evidence="2">
    <location>
        <begin position="28"/>
        <end position="108"/>
    </location>
</feature>
<dbReference type="SUPFAM" id="SSF56935">
    <property type="entry name" value="Porins"/>
    <property type="match status" value="1"/>
</dbReference>
<evidence type="ECO:0000313" key="4">
    <source>
        <dbReference type="Proteomes" id="UP000439986"/>
    </source>
</evidence>
<dbReference type="InterPro" id="IPR012910">
    <property type="entry name" value="Plug_dom"/>
</dbReference>
<dbReference type="Proteomes" id="UP000439986">
    <property type="component" value="Unassembled WGS sequence"/>
</dbReference>
<sequence>MTNSSIIRQAVLLACALTAAGHAGAADGAVQPYNPDYFTQFQAATAMDMVNRLPGFVFDGGNASRGVAGNVLINGKRPTSKTEALGDVLGRIPTAAVERIEVINGGASGIDMQGYATVANLLLKQMDLVSMTTNAASYVMPDGSLAPSLDGNYSLKRGDKNINVTLGWSRSPDTGQGQGYRTTVYAGSAPAAEVRVAGAGIAENKTIKLNYGQDLLDGQLNWNGAYNPWNYHSLASFDAATRSLNSNDNAGHTLEQGLAYTRDLPHGASLDLKALYRTSGIDADSGFVSGGNSGHSVTTSTASEQILGGQLSWQALDGVVIRGGIERAVTTNDSSVSNNPQAAAWVQESRVEGQLSSAWQVDNTLSAEAGVKVSHASLATSAEQADAKAYVYPKPRLRLALSPTPVLQLRLRMEREISQLNFGDAAAYFGMADKSLRAGYPDVVPAKTWLCEGAVEYRFWERGTAMLSYTQSHVSDVIDRMQIRTPNAVYDVAGNIGDASADSVTGMLNLPTDSWALPQGLLKLSTTWRSSSVIDPATLETRRLSGEQPLGWRIEFSQDLPSQRTAWGFSVDNGWSNDSWQTAERDTSSGSGWARAFVNYRPASNLMLTLELNNLASRVISYDRTHYAGNDRLANVVDFVEHNITRTQPFAMLRLRKDW</sequence>
<evidence type="ECO:0000256" key="1">
    <source>
        <dbReference type="SAM" id="SignalP"/>
    </source>
</evidence>
<evidence type="ECO:0000259" key="2">
    <source>
        <dbReference type="Pfam" id="PF07715"/>
    </source>
</evidence>
<accession>A0A844CZ06</accession>
<keyword evidence="1" id="KW-0732">Signal</keyword>
<proteinExistence type="predicted"/>
<gene>
    <name evidence="3" type="ORF">GJ698_01295</name>
</gene>
<keyword evidence="3" id="KW-0675">Receptor</keyword>
<reference evidence="3 4" key="1">
    <citation type="submission" date="2019-11" db="EMBL/GenBank/DDBJ databases">
        <title>Novel species isolated from a subtropical stream in China.</title>
        <authorList>
            <person name="Lu H."/>
        </authorList>
    </citation>
    <scope>NUCLEOTIDE SEQUENCE [LARGE SCALE GENOMIC DNA]</scope>
    <source>
        <strain evidence="3 4">FT26W</strain>
    </source>
</reference>
<dbReference type="Gene3D" id="2.170.130.10">
    <property type="entry name" value="TonB-dependent receptor, plug domain"/>
    <property type="match status" value="1"/>
</dbReference>
<feature type="chain" id="PRO_5033036824" evidence="1">
    <location>
        <begin position="26"/>
        <end position="659"/>
    </location>
</feature>
<name>A0A844CZ06_9BURK</name>
<dbReference type="AlphaFoldDB" id="A0A844CZ06"/>
<organism evidence="3 4">
    <name type="scientific">Duganella aquatilis</name>
    <dbReference type="NCBI Taxonomy" id="2666082"/>
    <lineage>
        <taxon>Bacteria</taxon>
        <taxon>Pseudomonadati</taxon>
        <taxon>Pseudomonadota</taxon>
        <taxon>Betaproteobacteria</taxon>
        <taxon>Burkholderiales</taxon>
        <taxon>Oxalobacteraceae</taxon>
        <taxon>Telluria group</taxon>
        <taxon>Duganella</taxon>
    </lineage>
</organism>
<dbReference type="RefSeq" id="WP_154355776.1">
    <property type="nucleotide sequence ID" value="NZ_WKJL01000001.1"/>
</dbReference>
<keyword evidence="4" id="KW-1185">Reference proteome</keyword>
<comment type="caution">
    <text evidence="3">The sequence shown here is derived from an EMBL/GenBank/DDBJ whole genome shotgun (WGS) entry which is preliminary data.</text>
</comment>
<protein>
    <submittedName>
        <fullName evidence="3">TonB-dependent receptor plug domain-containing protein</fullName>
    </submittedName>
</protein>